<keyword evidence="2" id="KW-1185">Reference proteome</keyword>
<dbReference type="eggNOG" id="KOG4483">
    <property type="taxonomic scope" value="Eukaryota"/>
</dbReference>
<feature type="compositionally biased region" description="Basic and acidic residues" evidence="1">
    <location>
        <begin position="867"/>
        <end position="898"/>
    </location>
</feature>
<dbReference type="KEGG" id="asn:102381090"/>
<dbReference type="PANTHER" id="PTHR21678:SF7">
    <property type="entry name" value="COILED-COIL DOMAIN-CONTAINING PROTEIN R3HCC1L"/>
    <property type="match status" value="1"/>
</dbReference>
<feature type="compositionally biased region" description="Low complexity" evidence="1">
    <location>
        <begin position="496"/>
        <end position="520"/>
    </location>
</feature>
<dbReference type="InterPro" id="IPR012677">
    <property type="entry name" value="Nucleotide-bd_a/b_plait_sf"/>
</dbReference>
<reference evidence="3" key="1">
    <citation type="submission" date="2025-08" db="UniProtKB">
        <authorList>
            <consortium name="RefSeq"/>
        </authorList>
    </citation>
    <scope>IDENTIFICATION</scope>
</reference>
<feature type="region of interest" description="Disordered" evidence="1">
    <location>
        <begin position="1"/>
        <end position="267"/>
    </location>
</feature>
<gene>
    <name evidence="3" type="primary">R3HCC1L</name>
</gene>
<feature type="compositionally biased region" description="Low complexity" evidence="1">
    <location>
        <begin position="316"/>
        <end position="337"/>
    </location>
</feature>
<feature type="region of interest" description="Disordered" evidence="1">
    <location>
        <begin position="631"/>
        <end position="697"/>
    </location>
</feature>
<protein>
    <submittedName>
        <fullName evidence="3">Coiled-coil domain-containing protein R3HCC1L isoform X1</fullName>
    </submittedName>
</protein>
<dbReference type="InterPro" id="IPR039884">
    <property type="entry name" value="R3HC1/R3HCL"/>
</dbReference>
<feature type="compositionally biased region" description="Polar residues" evidence="1">
    <location>
        <begin position="666"/>
        <end position="681"/>
    </location>
</feature>
<dbReference type="PANTHER" id="PTHR21678">
    <property type="entry name" value="GROWTH INHIBITION AND DIFFERENTIATION RELATED PROTEIN 88"/>
    <property type="match status" value="1"/>
</dbReference>
<dbReference type="Gene3D" id="3.30.70.330">
    <property type="match status" value="1"/>
</dbReference>
<feature type="region of interest" description="Disordered" evidence="1">
    <location>
        <begin position="861"/>
        <end position="898"/>
    </location>
</feature>
<feature type="region of interest" description="Disordered" evidence="1">
    <location>
        <begin position="480"/>
        <end position="524"/>
    </location>
</feature>
<feature type="region of interest" description="Disordered" evidence="1">
    <location>
        <begin position="308"/>
        <end position="370"/>
    </location>
</feature>
<dbReference type="AlphaFoldDB" id="A0A1U8DG62"/>
<dbReference type="RefSeq" id="XP_014380243.2">
    <property type="nucleotide sequence ID" value="XM_014524757.2"/>
</dbReference>
<feature type="compositionally biased region" description="Basic and acidic residues" evidence="1">
    <location>
        <begin position="74"/>
        <end position="85"/>
    </location>
</feature>
<feature type="compositionally biased region" description="Low complexity" evidence="1">
    <location>
        <begin position="687"/>
        <end position="697"/>
    </location>
</feature>
<sequence length="898" mass="91449">MQQDGERTRARPRKPDMALYVPKARRERAAGAGTVLPAGLPTGHRREEEKPCRPPKELSSGHSKRQSPGACERLAGDSRRPDGKARKGLPRGDVASGSPGARGRRPPVPRQQQEDPSLSRCPREQAAAGIGDSGDKSRGSPGSQEPRAGIASSRPAESAPAALSAGLGSSSEPGHGTAGDRAERAGASIPRQAEQSPGFAVLPAGREVGSVPEAAAGSEEKARELTASMYDVTGDSAPAVSTGGSCEHSVGSVLEPTEVNRGSPPELAERDVCSASKLAGESVLAPTEQSVCGALELVGEYAGSASAGSVKDLDVSGESAGSLSELLEESVGSASELAGEDVPSHGAQGIGCTGELPGDNAGSTSELAEESVLAPTEQSVCGALELVGEYAGSASAVSGKDLDMSGESAGSLSELLEESVGSASELAGEDVPSHGAQGIGFTSELPGDNAGSTSELAEESVLAPTEQSVCGARELVGERTGGTSAISGQDLDLSEETTGSLSELLEESAGSASERAGEGTPSQGRELARLAVEFAGLHAGSVAERAGGPAELVDESAGQVPPCAAGHAAGALGQAGGGPGEHGEEGADSTSAWAGSGIGVSPWGEFEASSGAGGRAEGVSGCAVAGAVQGSPHACSELAQSPAAPCCPSDSAEPLSGDGSAVEQDAGTSSQPGSDGGSASSCREGDSPGAPSDGSAAAESWDALFNDDGDCLDPRLLEELSGGDEPRHGVQEPRFDYYSPRAAEPDLSDAELPHVIEIYDFPPDFRTEDLLRVFCAYQKKGFDVKWVDDSHALGIFSSPITARDALSSKHLMVKTRPLSQGTRAAKAKARACAEFLQPVKERPETSAALARRLVIGALGVRSSQSRAQRDAERKQLQEARERKRLENKQREDIWEGRQ</sequence>
<dbReference type="InParanoid" id="A0A1U8DG62"/>
<accession>A0A1U8DG62</accession>
<feature type="compositionally biased region" description="Low complexity" evidence="1">
    <location>
        <begin position="151"/>
        <end position="174"/>
    </location>
</feature>
<feature type="region of interest" description="Disordered" evidence="1">
    <location>
        <begin position="445"/>
        <end position="465"/>
    </location>
</feature>
<dbReference type="Proteomes" id="UP000189705">
    <property type="component" value="Unplaced"/>
</dbReference>
<feature type="region of interest" description="Disordered" evidence="1">
    <location>
        <begin position="564"/>
        <end position="618"/>
    </location>
</feature>
<feature type="compositionally biased region" description="Basic and acidic residues" evidence="1">
    <location>
        <begin position="1"/>
        <end position="16"/>
    </location>
</feature>
<proteinExistence type="predicted"/>
<evidence type="ECO:0000313" key="2">
    <source>
        <dbReference type="Proteomes" id="UP000189705"/>
    </source>
</evidence>
<organism evidence="2 3">
    <name type="scientific">Alligator sinensis</name>
    <name type="common">Chinese alligator</name>
    <dbReference type="NCBI Taxonomy" id="38654"/>
    <lineage>
        <taxon>Eukaryota</taxon>
        <taxon>Metazoa</taxon>
        <taxon>Chordata</taxon>
        <taxon>Craniata</taxon>
        <taxon>Vertebrata</taxon>
        <taxon>Euteleostomi</taxon>
        <taxon>Archelosauria</taxon>
        <taxon>Archosauria</taxon>
        <taxon>Crocodylia</taxon>
        <taxon>Alligatoridae</taxon>
        <taxon>Alligatorinae</taxon>
        <taxon>Alligator</taxon>
    </lineage>
</organism>
<dbReference type="CTD" id="27291"/>
<evidence type="ECO:0000256" key="1">
    <source>
        <dbReference type="SAM" id="MobiDB-lite"/>
    </source>
</evidence>
<dbReference type="GeneID" id="102381090"/>
<feature type="compositionally biased region" description="Basic and acidic residues" evidence="1">
    <location>
        <begin position="44"/>
        <end position="56"/>
    </location>
</feature>
<evidence type="ECO:0000313" key="3">
    <source>
        <dbReference type="RefSeq" id="XP_014380243.2"/>
    </source>
</evidence>
<name>A0A1U8DG62_ALLSI</name>
<feature type="region of interest" description="Disordered" evidence="1">
    <location>
        <begin position="715"/>
        <end position="735"/>
    </location>
</feature>